<dbReference type="SUPFAM" id="SSF48403">
    <property type="entry name" value="Ankyrin repeat"/>
    <property type="match status" value="1"/>
</dbReference>
<dbReference type="OMA" id="YLLHIGC"/>
<organism evidence="5 6">
    <name type="scientific">Helobdella robusta</name>
    <name type="common">Californian leech</name>
    <dbReference type="NCBI Taxonomy" id="6412"/>
    <lineage>
        <taxon>Eukaryota</taxon>
        <taxon>Metazoa</taxon>
        <taxon>Spiralia</taxon>
        <taxon>Lophotrochozoa</taxon>
        <taxon>Annelida</taxon>
        <taxon>Clitellata</taxon>
        <taxon>Hirudinea</taxon>
        <taxon>Rhynchobdellida</taxon>
        <taxon>Glossiphoniidae</taxon>
        <taxon>Helobdella</taxon>
    </lineage>
</organism>
<dbReference type="KEGG" id="hro:HELRODRAFT_168718"/>
<keyword evidence="6" id="KW-1185">Reference proteome</keyword>
<dbReference type="GeneID" id="20202461"/>
<dbReference type="RefSeq" id="XP_009012832.1">
    <property type="nucleotide sequence ID" value="XM_009014584.1"/>
</dbReference>
<dbReference type="PROSITE" id="PS50088">
    <property type="entry name" value="ANK_REPEAT"/>
    <property type="match status" value="3"/>
</dbReference>
<dbReference type="Pfam" id="PF12796">
    <property type="entry name" value="Ank_2"/>
    <property type="match status" value="1"/>
</dbReference>
<dbReference type="Gene3D" id="1.25.40.20">
    <property type="entry name" value="Ankyrin repeat-containing domain"/>
    <property type="match status" value="1"/>
</dbReference>
<dbReference type="InParanoid" id="T1F0W1"/>
<dbReference type="FunCoup" id="T1F0W1">
    <property type="interactions" value="384"/>
</dbReference>
<protein>
    <submittedName>
        <fullName evidence="4 5">Uncharacterized protein</fullName>
    </submittedName>
</protein>
<feature type="repeat" description="ANK" evidence="3">
    <location>
        <begin position="44"/>
        <end position="69"/>
    </location>
</feature>
<sequence length="198" mass="21886">MINSIKSRGKVKSKKKTAEKNFTVTKYGVGGVNRPNIKSRGTFCGFTALHYAAYHGHLECVQMLSSHGALVEQELGASQNKMTPLMIACQRGHFSVARWLVQSASAKPDKKDKLKRTSLMLACMNGHAHILTYLLHIGCDSNAKDSSGNSPLHYAVAYGWYFCVKILLSVDTVCEVTNDWKLHHLAENTNKSKEDAVC</sequence>
<dbReference type="CTD" id="20202461"/>
<name>T1F0W1_HELRO</name>
<dbReference type="EnsemblMetazoa" id="HelroT168718">
    <property type="protein sequence ID" value="HelroP168718"/>
    <property type="gene ID" value="HelroG168718"/>
</dbReference>
<feature type="repeat" description="ANK" evidence="3">
    <location>
        <begin position="147"/>
        <end position="179"/>
    </location>
</feature>
<evidence type="ECO:0000256" key="2">
    <source>
        <dbReference type="ARBA" id="ARBA00023043"/>
    </source>
</evidence>
<dbReference type="PRINTS" id="PR01415">
    <property type="entry name" value="ANKYRIN"/>
</dbReference>
<dbReference type="PANTHER" id="PTHR24173:SF74">
    <property type="entry name" value="ANKYRIN REPEAT DOMAIN-CONTAINING PROTEIN 16"/>
    <property type="match status" value="1"/>
</dbReference>
<dbReference type="OrthoDB" id="9977361at2759"/>
<accession>T1F0W1</accession>
<gene>
    <name evidence="5" type="primary">20202461</name>
    <name evidence="4" type="ORF">HELRODRAFT_168718</name>
</gene>
<dbReference type="InterPro" id="IPR036770">
    <property type="entry name" value="Ankyrin_rpt-contain_sf"/>
</dbReference>
<keyword evidence="2 3" id="KW-0040">ANK repeat</keyword>
<evidence type="ECO:0000256" key="3">
    <source>
        <dbReference type="PROSITE-ProRule" id="PRU00023"/>
    </source>
</evidence>
<dbReference type="AlphaFoldDB" id="T1F0W1"/>
<dbReference type="SMART" id="SM00248">
    <property type="entry name" value="ANK"/>
    <property type="match status" value="4"/>
</dbReference>
<dbReference type="PANTHER" id="PTHR24173">
    <property type="entry name" value="ANKYRIN REPEAT CONTAINING"/>
    <property type="match status" value="1"/>
</dbReference>
<dbReference type="Proteomes" id="UP000015101">
    <property type="component" value="Unassembled WGS sequence"/>
</dbReference>
<dbReference type="InterPro" id="IPR002110">
    <property type="entry name" value="Ankyrin_rpt"/>
</dbReference>
<reference evidence="4 6" key="2">
    <citation type="journal article" date="2013" name="Nature">
        <title>Insights into bilaterian evolution from three spiralian genomes.</title>
        <authorList>
            <person name="Simakov O."/>
            <person name="Marletaz F."/>
            <person name="Cho S.J."/>
            <person name="Edsinger-Gonzales E."/>
            <person name="Havlak P."/>
            <person name="Hellsten U."/>
            <person name="Kuo D.H."/>
            <person name="Larsson T."/>
            <person name="Lv J."/>
            <person name="Arendt D."/>
            <person name="Savage R."/>
            <person name="Osoegawa K."/>
            <person name="de Jong P."/>
            <person name="Grimwood J."/>
            <person name="Chapman J.A."/>
            <person name="Shapiro H."/>
            <person name="Aerts A."/>
            <person name="Otillar R.P."/>
            <person name="Terry A.Y."/>
            <person name="Boore J.L."/>
            <person name="Grigoriev I.V."/>
            <person name="Lindberg D.R."/>
            <person name="Seaver E.C."/>
            <person name="Weisblat D.A."/>
            <person name="Putnam N.H."/>
            <person name="Rokhsar D.S."/>
        </authorList>
    </citation>
    <scope>NUCLEOTIDE SEQUENCE</scope>
</reference>
<dbReference type="HOGENOM" id="CLU_1379472_0_0_1"/>
<reference evidence="6" key="1">
    <citation type="submission" date="2012-12" db="EMBL/GenBank/DDBJ databases">
        <authorList>
            <person name="Hellsten U."/>
            <person name="Grimwood J."/>
            <person name="Chapman J.A."/>
            <person name="Shapiro H."/>
            <person name="Aerts A."/>
            <person name="Otillar R.P."/>
            <person name="Terry A.Y."/>
            <person name="Boore J.L."/>
            <person name="Simakov O."/>
            <person name="Marletaz F."/>
            <person name="Cho S.-J."/>
            <person name="Edsinger-Gonzales E."/>
            <person name="Havlak P."/>
            <person name="Kuo D.-H."/>
            <person name="Larsson T."/>
            <person name="Lv J."/>
            <person name="Arendt D."/>
            <person name="Savage R."/>
            <person name="Osoegawa K."/>
            <person name="de Jong P."/>
            <person name="Lindberg D.R."/>
            <person name="Seaver E.C."/>
            <person name="Weisblat D.A."/>
            <person name="Putnam N.H."/>
            <person name="Grigoriev I.V."/>
            <person name="Rokhsar D.S."/>
        </authorList>
    </citation>
    <scope>NUCLEOTIDE SEQUENCE</scope>
</reference>
<evidence type="ECO:0000256" key="1">
    <source>
        <dbReference type="ARBA" id="ARBA00022737"/>
    </source>
</evidence>
<dbReference type="STRING" id="6412.T1F0W1"/>
<dbReference type="EMBL" id="KB096023">
    <property type="protein sequence ID" value="ESO08810.1"/>
    <property type="molecule type" value="Genomic_DNA"/>
</dbReference>
<dbReference type="EMBL" id="AMQM01003070">
    <property type="status" value="NOT_ANNOTATED_CDS"/>
    <property type="molecule type" value="Genomic_DNA"/>
</dbReference>
<proteinExistence type="predicted"/>
<feature type="repeat" description="ANK" evidence="3">
    <location>
        <begin position="114"/>
        <end position="146"/>
    </location>
</feature>
<reference evidence="5" key="3">
    <citation type="submission" date="2015-06" db="UniProtKB">
        <authorList>
            <consortium name="EnsemblMetazoa"/>
        </authorList>
    </citation>
    <scope>IDENTIFICATION</scope>
</reference>
<evidence type="ECO:0000313" key="5">
    <source>
        <dbReference type="EnsemblMetazoa" id="HelroP168718"/>
    </source>
</evidence>
<dbReference type="Pfam" id="PF00023">
    <property type="entry name" value="Ank"/>
    <property type="match status" value="2"/>
</dbReference>
<dbReference type="eggNOG" id="KOG1037">
    <property type="taxonomic scope" value="Eukaryota"/>
</dbReference>
<evidence type="ECO:0000313" key="6">
    <source>
        <dbReference type="Proteomes" id="UP000015101"/>
    </source>
</evidence>
<keyword evidence="1" id="KW-0677">Repeat</keyword>
<dbReference type="PROSITE" id="PS50297">
    <property type="entry name" value="ANK_REP_REGION"/>
    <property type="match status" value="2"/>
</dbReference>
<evidence type="ECO:0000313" key="4">
    <source>
        <dbReference type="EMBL" id="ESO08810.1"/>
    </source>
</evidence>